<feature type="non-terminal residue" evidence="2">
    <location>
        <position position="1"/>
    </location>
</feature>
<feature type="region of interest" description="Disordered" evidence="1">
    <location>
        <begin position="173"/>
        <end position="214"/>
    </location>
</feature>
<proteinExistence type="predicted"/>
<dbReference type="Proteomes" id="UP001151582">
    <property type="component" value="Unassembled WGS sequence"/>
</dbReference>
<reference evidence="2" key="1">
    <citation type="submission" date="2022-07" db="EMBL/GenBank/DDBJ databases">
        <title>Phylogenomic reconstructions and comparative analyses of Kickxellomycotina fungi.</title>
        <authorList>
            <person name="Reynolds N.K."/>
            <person name="Stajich J.E."/>
            <person name="Barry K."/>
            <person name="Grigoriev I.V."/>
            <person name="Crous P."/>
            <person name="Smith M.E."/>
        </authorList>
    </citation>
    <scope>NUCLEOTIDE SEQUENCE</scope>
    <source>
        <strain evidence="2">RSA 567</strain>
    </source>
</reference>
<feature type="compositionally biased region" description="Low complexity" evidence="1">
    <location>
        <begin position="178"/>
        <end position="209"/>
    </location>
</feature>
<sequence length="443" mass="48409">DARATTFWLRDLAQPDPLASCQNLLPGCRAINPAIAPTALRILHASQLPVIRSDEYAQLVANIPLVTYWFYCEPNEPMAFGNRVRITLPAALGRLLSPAFMTMLQPPYVESQTGNVWVYDPDRQHWAAMLDLVYVAIQLRHFGQLTPDQYPWNQGDKEDYTELIQGGYYDSVSPPPSAASAPPARTPSTTPFVLPAGSSSRSGGANGPSDSPNTLLSQADSASVFLTWIFPMNVTHGARIQRLLQWADYWLVDSIKYACITWMLEQFTSHAAAQSSSAQSPRQHHLHHHQSPRIPHFSSSVLVSPPPVAVARQAPPTAAAISLISDSSVFSGIGPASAPPPALPSSTHSHAPANQTTGTVSLSPQSALFPPNTTYPQELLAWFLYFTLSPHTDQSEPLLECLTRLVLLSFPRVAPLDGFLQLLWSPSAAAEQTWNRVARLLVT</sequence>
<evidence type="ECO:0000313" key="3">
    <source>
        <dbReference type="Proteomes" id="UP001151582"/>
    </source>
</evidence>
<accession>A0A9W8AYH8</accession>
<feature type="compositionally biased region" description="Basic residues" evidence="1">
    <location>
        <begin position="282"/>
        <end position="291"/>
    </location>
</feature>
<dbReference type="OrthoDB" id="10400132at2759"/>
<evidence type="ECO:0000313" key="2">
    <source>
        <dbReference type="EMBL" id="KAJ1974729.1"/>
    </source>
</evidence>
<comment type="caution">
    <text evidence="2">The sequence shown here is derived from an EMBL/GenBank/DDBJ whole genome shotgun (WGS) entry which is preliminary data.</text>
</comment>
<feature type="compositionally biased region" description="Low complexity" evidence="1">
    <location>
        <begin position="344"/>
        <end position="353"/>
    </location>
</feature>
<feature type="region of interest" description="Disordered" evidence="1">
    <location>
        <begin position="335"/>
        <end position="359"/>
    </location>
</feature>
<dbReference type="AlphaFoldDB" id="A0A9W8AYH8"/>
<protein>
    <submittedName>
        <fullName evidence="2">Uncharacterized protein</fullName>
    </submittedName>
</protein>
<gene>
    <name evidence="2" type="ORF">H4R34_004608</name>
</gene>
<keyword evidence="3" id="KW-1185">Reference proteome</keyword>
<organism evidence="2 3">
    <name type="scientific">Dimargaris verticillata</name>
    <dbReference type="NCBI Taxonomy" id="2761393"/>
    <lineage>
        <taxon>Eukaryota</taxon>
        <taxon>Fungi</taxon>
        <taxon>Fungi incertae sedis</taxon>
        <taxon>Zoopagomycota</taxon>
        <taxon>Kickxellomycotina</taxon>
        <taxon>Dimargaritomycetes</taxon>
        <taxon>Dimargaritales</taxon>
        <taxon>Dimargaritaceae</taxon>
        <taxon>Dimargaris</taxon>
    </lineage>
</organism>
<evidence type="ECO:0000256" key="1">
    <source>
        <dbReference type="SAM" id="MobiDB-lite"/>
    </source>
</evidence>
<feature type="region of interest" description="Disordered" evidence="1">
    <location>
        <begin position="275"/>
        <end position="295"/>
    </location>
</feature>
<dbReference type="EMBL" id="JANBQB010000615">
    <property type="protein sequence ID" value="KAJ1974729.1"/>
    <property type="molecule type" value="Genomic_DNA"/>
</dbReference>
<name>A0A9W8AYH8_9FUNG</name>